<evidence type="ECO:0000313" key="1">
    <source>
        <dbReference type="EMBL" id="KAJ2977002.1"/>
    </source>
</evidence>
<reference evidence="1" key="1">
    <citation type="submission" date="2022-08" db="EMBL/GenBank/DDBJ databases">
        <title>Genome Sequence of Lecanicillium fungicola.</title>
        <authorList>
            <person name="Buettner E."/>
        </authorList>
    </citation>
    <scope>NUCLEOTIDE SEQUENCE</scope>
    <source>
        <strain evidence="1">Babe33</strain>
    </source>
</reference>
<proteinExistence type="predicted"/>
<name>A0ACC1NCF5_9HYPO</name>
<keyword evidence="2" id="KW-1185">Reference proteome</keyword>
<sequence length="284" mass="32928">MRVCREAYHVVIRYGSVDRTGRLETWLQPGLDRILFAHFRVLAPLWYGAYDSSYESNRYNVHKITETFAWARRLGMSIVMYHLNLYPFGFDAAFEMMNWRYDILAPQIALLTEFARQGRSQQFPSVIRTVVLHVTRQQAASSGLFGRLGEAACQLVGVYDEAEIQEYYAFWKANSQYKPKVDQAISGTWNDLLNKYQLRKQVEEWLAQTYYTLISAVWMTASQNWQEADADLSGVYSPPFVPPADGTRSFPTYGENTIVESHPWFQFFTMPPSYGQQIPTESLR</sequence>
<gene>
    <name evidence="1" type="ORF">NQ176_g4618</name>
</gene>
<accession>A0ACC1NCF5</accession>
<protein>
    <submittedName>
        <fullName evidence="1">Uncharacterized protein</fullName>
    </submittedName>
</protein>
<organism evidence="1 2">
    <name type="scientific">Zarea fungicola</name>
    <dbReference type="NCBI Taxonomy" id="93591"/>
    <lineage>
        <taxon>Eukaryota</taxon>
        <taxon>Fungi</taxon>
        <taxon>Dikarya</taxon>
        <taxon>Ascomycota</taxon>
        <taxon>Pezizomycotina</taxon>
        <taxon>Sordariomycetes</taxon>
        <taxon>Hypocreomycetidae</taxon>
        <taxon>Hypocreales</taxon>
        <taxon>Cordycipitaceae</taxon>
        <taxon>Zarea</taxon>
    </lineage>
</organism>
<dbReference type="Proteomes" id="UP001143910">
    <property type="component" value="Unassembled WGS sequence"/>
</dbReference>
<dbReference type="EMBL" id="JANJQO010000517">
    <property type="protein sequence ID" value="KAJ2977002.1"/>
    <property type="molecule type" value="Genomic_DNA"/>
</dbReference>
<evidence type="ECO:0000313" key="2">
    <source>
        <dbReference type="Proteomes" id="UP001143910"/>
    </source>
</evidence>
<comment type="caution">
    <text evidence="1">The sequence shown here is derived from an EMBL/GenBank/DDBJ whole genome shotgun (WGS) entry which is preliminary data.</text>
</comment>